<gene>
    <name evidence="2" type="primary">nuoJ</name>
    <name evidence="2" type="ORF">Epro_0034</name>
</gene>
<keyword evidence="3" id="KW-1185">Reference proteome</keyword>
<dbReference type="Proteomes" id="UP000035337">
    <property type="component" value="Chromosome"/>
</dbReference>
<dbReference type="STRING" id="1408281.Epro_0034"/>
<keyword evidence="2" id="KW-0830">Ubiquinone</keyword>
<sequence length="169" mass="18376">MDTPLIHIILLALTVIFAVLAVVRTRVVRAAIMLASISIVVTLILFLLKSPLAAIFELSVCAGLITVIFISVISLTNPLTQKERGDARVGMYKKFVFLPILVAVCAAAFVLLAKEINYVPLPSEAIADASARKVLWETRQFDLLGQIIIILTGVFGVVVLFKDNKGDDK</sequence>
<dbReference type="InterPro" id="IPR042106">
    <property type="entry name" value="Nuo/plastoQ_OxRdtase_6_NuoJ"/>
</dbReference>
<feature type="transmembrane region" description="Helical" evidence="1">
    <location>
        <begin position="95"/>
        <end position="113"/>
    </location>
</feature>
<keyword evidence="1" id="KW-0812">Transmembrane</keyword>
<keyword evidence="1" id="KW-1133">Transmembrane helix</keyword>
<name>A0A0G3WGC8_9BACT</name>
<accession>A0A0G3WGC8</accession>
<evidence type="ECO:0000313" key="2">
    <source>
        <dbReference type="EMBL" id="AKL97413.1"/>
    </source>
</evidence>
<protein>
    <submittedName>
        <fullName evidence="2">NADH-ubiquinone/plastoquinone oxidoreductase chain 6</fullName>
    </submittedName>
</protein>
<dbReference type="KEGG" id="epo:Epro_0034"/>
<dbReference type="EMBL" id="CP009498">
    <property type="protein sequence ID" value="AKL97413.1"/>
    <property type="molecule type" value="Genomic_DNA"/>
</dbReference>
<evidence type="ECO:0000313" key="3">
    <source>
        <dbReference type="Proteomes" id="UP000035337"/>
    </source>
</evidence>
<feature type="transmembrane region" description="Helical" evidence="1">
    <location>
        <begin position="6"/>
        <end position="23"/>
    </location>
</feature>
<feature type="transmembrane region" description="Helical" evidence="1">
    <location>
        <begin position="30"/>
        <end position="48"/>
    </location>
</feature>
<reference evidence="2 3" key="1">
    <citation type="submission" date="2014-09" db="EMBL/GenBank/DDBJ databases">
        <title>Complete genome sequence of Endomicrobium proavitum.</title>
        <authorList>
            <person name="Zheng H."/>
        </authorList>
    </citation>
    <scope>NUCLEOTIDE SEQUENCE [LARGE SCALE GENOMIC DNA]</scope>
    <source>
        <strain evidence="2 3">Rsa215</strain>
    </source>
</reference>
<dbReference type="AlphaFoldDB" id="A0A0G3WGC8"/>
<dbReference type="RefSeq" id="WP_052569503.1">
    <property type="nucleotide sequence ID" value="NZ_CP009498.1"/>
</dbReference>
<proteinExistence type="predicted"/>
<keyword evidence="1" id="KW-0472">Membrane</keyword>
<dbReference type="Gene3D" id="1.20.120.1200">
    <property type="entry name" value="NADH-ubiquinone/plastoquinone oxidoreductase chain 6, subunit NuoJ"/>
    <property type="match status" value="1"/>
</dbReference>
<dbReference type="OrthoDB" id="9620393at2"/>
<feature type="transmembrane region" description="Helical" evidence="1">
    <location>
        <begin position="54"/>
        <end position="75"/>
    </location>
</feature>
<organism evidence="2 3">
    <name type="scientific">Endomicrobium proavitum</name>
    <dbReference type="NCBI Taxonomy" id="1408281"/>
    <lineage>
        <taxon>Bacteria</taxon>
        <taxon>Pseudomonadati</taxon>
        <taxon>Elusimicrobiota</taxon>
        <taxon>Endomicrobiia</taxon>
        <taxon>Endomicrobiales</taxon>
        <taxon>Endomicrobiaceae</taxon>
        <taxon>Endomicrobium</taxon>
    </lineage>
</organism>
<evidence type="ECO:0000256" key="1">
    <source>
        <dbReference type="SAM" id="Phobius"/>
    </source>
</evidence>
<feature type="transmembrane region" description="Helical" evidence="1">
    <location>
        <begin position="143"/>
        <end position="161"/>
    </location>
</feature>